<evidence type="ECO:0000256" key="2">
    <source>
        <dbReference type="ARBA" id="ARBA00022448"/>
    </source>
</evidence>
<comment type="subcellular location">
    <subcellularLocation>
        <location evidence="1 8">Cell membrane</location>
        <topology evidence="1 8">Multi-pass membrane protein</topology>
    </subcellularLocation>
</comment>
<dbReference type="OrthoDB" id="9787841at2"/>
<evidence type="ECO:0000256" key="3">
    <source>
        <dbReference type="ARBA" id="ARBA00022475"/>
    </source>
</evidence>
<keyword evidence="5" id="KW-0029">Amino-acid transport</keyword>
<feature type="transmembrane region" description="Helical" evidence="8">
    <location>
        <begin position="55"/>
        <end position="76"/>
    </location>
</feature>
<dbReference type="Proteomes" id="UP000266301">
    <property type="component" value="Chromosome"/>
</dbReference>
<dbReference type="GO" id="GO:0043190">
    <property type="term" value="C:ATP-binding cassette (ABC) transporter complex"/>
    <property type="evidence" value="ECO:0007669"/>
    <property type="project" value="InterPro"/>
</dbReference>
<accession>A0A386H690</accession>
<comment type="similarity">
    <text evidence="8">Belongs to the binding-protein-dependent transport system permease family.</text>
</comment>
<dbReference type="RefSeq" id="WP_119973633.1">
    <property type="nucleotide sequence ID" value="NZ_CP032416.1"/>
</dbReference>
<feature type="transmembrane region" description="Helical" evidence="8">
    <location>
        <begin position="23"/>
        <end position="43"/>
    </location>
</feature>
<dbReference type="Pfam" id="PF00528">
    <property type="entry name" value="BPD_transp_1"/>
    <property type="match status" value="1"/>
</dbReference>
<reference evidence="10 11" key="1">
    <citation type="journal article" date="2019" name="Int. J. Syst. Evol. Microbiol.">
        <title>Clostridium fermenticellae sp. nov., isolated from the mud in a fermentation cellar for the production of the Chinese liquor, baijiu.</title>
        <authorList>
            <person name="Xu P.X."/>
            <person name="Chai L.J."/>
            <person name="Qiu T."/>
            <person name="Zhang X.J."/>
            <person name="Lu Z.M."/>
            <person name="Xiao C."/>
            <person name="Wang S.T."/>
            <person name="Shen C.H."/>
            <person name="Shi J.S."/>
            <person name="Xu Z.H."/>
        </authorList>
    </citation>
    <scope>NUCLEOTIDE SEQUENCE [LARGE SCALE GENOMIC DNA]</scope>
    <source>
        <strain evidence="10 11">JN500901</strain>
    </source>
</reference>
<evidence type="ECO:0000256" key="7">
    <source>
        <dbReference type="ARBA" id="ARBA00023136"/>
    </source>
</evidence>
<evidence type="ECO:0000259" key="9">
    <source>
        <dbReference type="PROSITE" id="PS50928"/>
    </source>
</evidence>
<dbReference type="GO" id="GO:0006865">
    <property type="term" value="P:amino acid transport"/>
    <property type="evidence" value="ECO:0007669"/>
    <property type="project" value="UniProtKB-KW"/>
</dbReference>
<keyword evidence="2 8" id="KW-0813">Transport</keyword>
<dbReference type="GO" id="GO:0022857">
    <property type="term" value="F:transmembrane transporter activity"/>
    <property type="evidence" value="ECO:0007669"/>
    <property type="project" value="InterPro"/>
</dbReference>
<dbReference type="SUPFAM" id="SSF161098">
    <property type="entry name" value="MetI-like"/>
    <property type="match status" value="1"/>
</dbReference>
<feature type="domain" description="ABC transmembrane type-1" evidence="9">
    <location>
        <begin position="17"/>
        <end position="205"/>
    </location>
</feature>
<gene>
    <name evidence="10" type="ORF">D4Z93_11350</name>
</gene>
<dbReference type="InterPro" id="IPR035906">
    <property type="entry name" value="MetI-like_sf"/>
</dbReference>
<dbReference type="Gene3D" id="1.10.3720.10">
    <property type="entry name" value="MetI-like"/>
    <property type="match status" value="1"/>
</dbReference>
<dbReference type="AlphaFoldDB" id="A0A386H690"/>
<evidence type="ECO:0000313" key="10">
    <source>
        <dbReference type="EMBL" id="AYD41088.1"/>
    </source>
</evidence>
<dbReference type="NCBIfam" id="TIGR01726">
    <property type="entry name" value="HEQRo_perm_3TM"/>
    <property type="match status" value="1"/>
</dbReference>
<organism evidence="10 11">
    <name type="scientific">Clostridium fermenticellae</name>
    <dbReference type="NCBI Taxonomy" id="2068654"/>
    <lineage>
        <taxon>Bacteria</taxon>
        <taxon>Bacillati</taxon>
        <taxon>Bacillota</taxon>
        <taxon>Clostridia</taxon>
        <taxon>Eubacteriales</taxon>
        <taxon>Clostridiaceae</taxon>
        <taxon>Clostridium</taxon>
    </lineage>
</organism>
<dbReference type="EMBL" id="CP032416">
    <property type="protein sequence ID" value="AYD41088.1"/>
    <property type="molecule type" value="Genomic_DNA"/>
</dbReference>
<keyword evidence="3" id="KW-1003">Cell membrane</keyword>
<dbReference type="PROSITE" id="PS50928">
    <property type="entry name" value="ABC_TM1"/>
    <property type="match status" value="1"/>
</dbReference>
<sequence length="216" mass="23958">MDTGTVINTLPILLKGSAMTVELTVITLVVGTILGILLALLKLSKNVILRFISSFYTWIFRGTPLLLQLFFFYYGLPFIGLKLTPFEAAVIGLSLNCSAYMAEIIRGGIQSVDKGQFEAAKALGFNYSETMRKIILPQTFKLIIPPVGNEFIAMLKDTSLVSTIAMVELMRSAQQMYATTFKPIEVFLTAGVLYLLMTTIFTGIFSTFEKKLSVYD</sequence>
<evidence type="ECO:0000256" key="8">
    <source>
        <dbReference type="RuleBase" id="RU363032"/>
    </source>
</evidence>
<evidence type="ECO:0000313" key="11">
    <source>
        <dbReference type="Proteomes" id="UP000266301"/>
    </source>
</evidence>
<keyword evidence="4 8" id="KW-0812">Transmembrane</keyword>
<dbReference type="PANTHER" id="PTHR30614:SF0">
    <property type="entry name" value="L-CYSTINE TRANSPORT SYSTEM PERMEASE PROTEIN TCYL"/>
    <property type="match status" value="1"/>
</dbReference>
<keyword evidence="6 8" id="KW-1133">Transmembrane helix</keyword>
<keyword evidence="7 8" id="KW-0472">Membrane</keyword>
<dbReference type="InterPro" id="IPR043429">
    <property type="entry name" value="ArtM/GltK/GlnP/TcyL/YhdX-like"/>
</dbReference>
<evidence type="ECO:0000256" key="4">
    <source>
        <dbReference type="ARBA" id="ARBA00022692"/>
    </source>
</evidence>
<keyword evidence="11" id="KW-1185">Reference proteome</keyword>
<name>A0A386H690_9CLOT</name>
<evidence type="ECO:0000256" key="5">
    <source>
        <dbReference type="ARBA" id="ARBA00022970"/>
    </source>
</evidence>
<dbReference type="InterPro" id="IPR010065">
    <property type="entry name" value="AA_ABC_transptr_permease_3TM"/>
</dbReference>
<protein>
    <submittedName>
        <fullName evidence="10">Amino acid ABC transporter permease</fullName>
    </submittedName>
</protein>
<proteinExistence type="inferred from homology"/>
<feature type="transmembrane region" description="Helical" evidence="8">
    <location>
        <begin position="186"/>
        <end position="208"/>
    </location>
</feature>
<dbReference type="FunFam" id="1.10.3720.10:FF:000006">
    <property type="entry name" value="Glutamate/aspartate ABC transporter, permease protein GltK"/>
    <property type="match status" value="1"/>
</dbReference>
<dbReference type="PANTHER" id="PTHR30614">
    <property type="entry name" value="MEMBRANE COMPONENT OF AMINO ACID ABC TRANSPORTER"/>
    <property type="match status" value="1"/>
</dbReference>
<dbReference type="CDD" id="cd06261">
    <property type="entry name" value="TM_PBP2"/>
    <property type="match status" value="1"/>
</dbReference>
<dbReference type="InterPro" id="IPR000515">
    <property type="entry name" value="MetI-like"/>
</dbReference>
<evidence type="ECO:0000256" key="6">
    <source>
        <dbReference type="ARBA" id="ARBA00022989"/>
    </source>
</evidence>
<dbReference type="KEGG" id="cfer:D4Z93_11350"/>
<evidence type="ECO:0000256" key="1">
    <source>
        <dbReference type="ARBA" id="ARBA00004651"/>
    </source>
</evidence>